<protein>
    <recommendedName>
        <fullName evidence="3">RNI-like protein</fullName>
    </recommendedName>
</protein>
<dbReference type="InterPro" id="IPR032675">
    <property type="entry name" value="LRR_dom_sf"/>
</dbReference>
<gene>
    <name evidence="1" type="ORF">NEOLEDRAFT_1133387</name>
</gene>
<proteinExistence type="predicted"/>
<evidence type="ECO:0000313" key="1">
    <source>
        <dbReference type="EMBL" id="KZT25458.1"/>
    </source>
</evidence>
<organism evidence="1 2">
    <name type="scientific">Neolentinus lepideus HHB14362 ss-1</name>
    <dbReference type="NCBI Taxonomy" id="1314782"/>
    <lineage>
        <taxon>Eukaryota</taxon>
        <taxon>Fungi</taxon>
        <taxon>Dikarya</taxon>
        <taxon>Basidiomycota</taxon>
        <taxon>Agaricomycotina</taxon>
        <taxon>Agaricomycetes</taxon>
        <taxon>Gloeophyllales</taxon>
        <taxon>Gloeophyllaceae</taxon>
        <taxon>Neolentinus</taxon>
    </lineage>
</organism>
<dbReference type="SUPFAM" id="SSF52047">
    <property type="entry name" value="RNI-like"/>
    <property type="match status" value="1"/>
</dbReference>
<evidence type="ECO:0000313" key="2">
    <source>
        <dbReference type="Proteomes" id="UP000076761"/>
    </source>
</evidence>
<sequence>MLTQQCPDLQNLDLHLGLFHNFANARAGRLLQDANWRSLRMLHMEVMSCNAADLSRFLCCHPTIEDLQLCDTMPGFTWDKLVLIDDALPNLYALKCHSPTAAALLKNSKALRRLRILCGIGLDDTVEMEDYFTPDEDWFALYGGQWGDNIAASPWKAHLLDGINAHPTITSIGLDKLSMPSQLVELAGVTPSLTALSIEGGFGSNSVSGDDWLAALSNFAHLEHLDWSWALNFILDASQDVAQKLTRAFLLACPNLNIIDARGPRTVIIESATGTNLKRVKRKTKLGTVECNGSVYTAYVGKMQGNPTRLSFF</sequence>
<dbReference type="AlphaFoldDB" id="A0A165SPB5"/>
<name>A0A165SPB5_9AGAM</name>
<dbReference type="Gene3D" id="3.80.10.10">
    <property type="entry name" value="Ribonuclease Inhibitor"/>
    <property type="match status" value="1"/>
</dbReference>
<dbReference type="Proteomes" id="UP000076761">
    <property type="component" value="Unassembled WGS sequence"/>
</dbReference>
<dbReference type="STRING" id="1314782.A0A165SPB5"/>
<evidence type="ECO:0008006" key="3">
    <source>
        <dbReference type="Google" id="ProtNLM"/>
    </source>
</evidence>
<dbReference type="EMBL" id="KV425571">
    <property type="protein sequence ID" value="KZT25458.1"/>
    <property type="molecule type" value="Genomic_DNA"/>
</dbReference>
<keyword evidence="2" id="KW-1185">Reference proteome</keyword>
<reference evidence="1 2" key="1">
    <citation type="journal article" date="2016" name="Mol. Biol. Evol.">
        <title>Comparative Genomics of Early-Diverging Mushroom-Forming Fungi Provides Insights into the Origins of Lignocellulose Decay Capabilities.</title>
        <authorList>
            <person name="Nagy L.G."/>
            <person name="Riley R."/>
            <person name="Tritt A."/>
            <person name="Adam C."/>
            <person name="Daum C."/>
            <person name="Floudas D."/>
            <person name="Sun H."/>
            <person name="Yadav J.S."/>
            <person name="Pangilinan J."/>
            <person name="Larsson K.H."/>
            <person name="Matsuura K."/>
            <person name="Barry K."/>
            <person name="Labutti K."/>
            <person name="Kuo R."/>
            <person name="Ohm R.A."/>
            <person name="Bhattacharya S.S."/>
            <person name="Shirouzu T."/>
            <person name="Yoshinaga Y."/>
            <person name="Martin F.M."/>
            <person name="Grigoriev I.V."/>
            <person name="Hibbett D.S."/>
        </authorList>
    </citation>
    <scope>NUCLEOTIDE SEQUENCE [LARGE SCALE GENOMIC DNA]</scope>
    <source>
        <strain evidence="1 2">HHB14362 ss-1</strain>
    </source>
</reference>
<accession>A0A165SPB5</accession>
<dbReference type="InParanoid" id="A0A165SPB5"/>